<keyword evidence="3 6" id="KW-0812">Transmembrane</keyword>
<feature type="domain" description="EamA" evidence="7">
    <location>
        <begin position="15"/>
        <end position="154"/>
    </location>
</feature>
<dbReference type="InterPro" id="IPR030184">
    <property type="entry name" value="WAT1-related"/>
</dbReference>
<dbReference type="EMBL" id="CM002295">
    <property type="protein sequence ID" value="ESW11146.1"/>
    <property type="molecule type" value="Genomic_DNA"/>
</dbReference>
<protein>
    <recommendedName>
        <fullName evidence="6">WAT1-related protein</fullName>
    </recommendedName>
</protein>
<keyword evidence="4 6" id="KW-1133">Transmembrane helix</keyword>
<evidence type="ECO:0000256" key="1">
    <source>
        <dbReference type="ARBA" id="ARBA00004141"/>
    </source>
</evidence>
<evidence type="ECO:0000256" key="2">
    <source>
        <dbReference type="ARBA" id="ARBA00007635"/>
    </source>
</evidence>
<feature type="transmembrane region" description="Helical" evidence="6">
    <location>
        <begin position="250"/>
        <end position="274"/>
    </location>
</feature>
<feature type="transmembrane region" description="Helical" evidence="6">
    <location>
        <begin position="104"/>
        <end position="126"/>
    </location>
</feature>
<gene>
    <name evidence="8" type="ORF">PHAVU_008G005700g</name>
</gene>
<dbReference type="SUPFAM" id="SSF103481">
    <property type="entry name" value="Multidrug resistance efflux transporter EmrE"/>
    <property type="match status" value="2"/>
</dbReference>
<evidence type="ECO:0000256" key="5">
    <source>
        <dbReference type="ARBA" id="ARBA00023136"/>
    </source>
</evidence>
<feature type="transmembrane region" description="Helical" evidence="6">
    <location>
        <begin position="138"/>
        <end position="156"/>
    </location>
</feature>
<evidence type="ECO:0000256" key="3">
    <source>
        <dbReference type="ARBA" id="ARBA00022692"/>
    </source>
</evidence>
<dbReference type="Proteomes" id="UP000000226">
    <property type="component" value="Chromosome 8"/>
</dbReference>
<sequence>MSGRWKVMEEWKPSFLMVLVQLGYAATSVLVKLATKDGMSVQVLTAYRLIFGAAFSFSLALIFERKNRPKLTWRVLWMSFLCGLFGGSLFQNLFLVALTLVSATYAYATFNMVPGVTFILSVLCGYEKLNLRSAGGKSKVLGTILGIIGIMLLSFLKVTKINVWNLPINLLHEDHTPSHAHSKTEWLGILSGIGSCFSFSTWLIIQVKVSKQYPMHHSGSALLNLMGAIQATVLAFCVEKDWRQWKLGLNIRLVAALFTGIVTSGFVIIATAWCVRKRGPLYASVFNPLCLVLVAIACSLLLQEQLYLGSVIGAVLIVCGLYMVLWGKSKEMKPVTPLVSTEDC</sequence>
<feature type="domain" description="EamA" evidence="7">
    <location>
        <begin position="187"/>
        <end position="325"/>
    </location>
</feature>
<feature type="transmembrane region" description="Helical" evidence="6">
    <location>
        <begin position="75"/>
        <end position="98"/>
    </location>
</feature>
<dbReference type="InterPro" id="IPR000620">
    <property type="entry name" value="EamA_dom"/>
</dbReference>
<accession>V7B3Y4</accession>
<evidence type="ECO:0000313" key="9">
    <source>
        <dbReference type="Proteomes" id="UP000000226"/>
    </source>
</evidence>
<dbReference type="eggNOG" id="ENOG502QR4Y">
    <property type="taxonomic scope" value="Eukaryota"/>
</dbReference>
<dbReference type="Gramene" id="ESW11146">
    <property type="protein sequence ID" value="ESW11146"/>
    <property type="gene ID" value="PHAVU_008G005700g"/>
</dbReference>
<name>V7B3Y4_PHAVU</name>
<dbReference type="OMA" id="NSHDNCK"/>
<keyword evidence="9" id="KW-1185">Reference proteome</keyword>
<comment type="similarity">
    <text evidence="2 6">Belongs to the drug/metabolite transporter (DMT) superfamily. Plant drug/metabolite exporter (P-DME) (TC 2.A.7.4) family.</text>
</comment>
<evidence type="ECO:0000256" key="4">
    <source>
        <dbReference type="ARBA" id="ARBA00022989"/>
    </source>
</evidence>
<evidence type="ECO:0000256" key="6">
    <source>
        <dbReference type="RuleBase" id="RU363077"/>
    </source>
</evidence>
<dbReference type="OrthoDB" id="1728340at2759"/>
<feature type="transmembrane region" description="Helical" evidence="6">
    <location>
        <begin position="308"/>
        <end position="326"/>
    </location>
</feature>
<proteinExistence type="inferred from homology"/>
<dbReference type="GO" id="GO:0016020">
    <property type="term" value="C:membrane"/>
    <property type="evidence" value="ECO:0007669"/>
    <property type="project" value="UniProtKB-SubCell"/>
</dbReference>
<feature type="transmembrane region" description="Helical" evidence="6">
    <location>
        <begin position="41"/>
        <end position="63"/>
    </location>
</feature>
<feature type="transmembrane region" description="Helical" evidence="6">
    <location>
        <begin position="281"/>
        <end position="302"/>
    </location>
</feature>
<keyword evidence="5 6" id="KW-0472">Membrane</keyword>
<dbReference type="AlphaFoldDB" id="V7B3Y4"/>
<reference evidence="9" key="1">
    <citation type="journal article" date="2014" name="Nat. Genet.">
        <title>A reference genome for common bean and genome-wide analysis of dual domestications.</title>
        <authorList>
            <person name="Schmutz J."/>
            <person name="McClean P.E."/>
            <person name="Mamidi S."/>
            <person name="Wu G.A."/>
            <person name="Cannon S.B."/>
            <person name="Grimwood J."/>
            <person name="Jenkins J."/>
            <person name="Shu S."/>
            <person name="Song Q."/>
            <person name="Chavarro C."/>
            <person name="Torres-Torres M."/>
            <person name="Geffroy V."/>
            <person name="Moghaddam S.M."/>
            <person name="Gao D."/>
            <person name="Abernathy B."/>
            <person name="Barry K."/>
            <person name="Blair M."/>
            <person name="Brick M.A."/>
            <person name="Chovatia M."/>
            <person name="Gepts P."/>
            <person name="Goodstein D.M."/>
            <person name="Gonzales M."/>
            <person name="Hellsten U."/>
            <person name="Hyten D.L."/>
            <person name="Jia G."/>
            <person name="Kelly J.D."/>
            <person name="Kudrna D."/>
            <person name="Lee R."/>
            <person name="Richard M.M."/>
            <person name="Miklas P.N."/>
            <person name="Osorno J.M."/>
            <person name="Rodrigues J."/>
            <person name="Thareau V."/>
            <person name="Urrea C.A."/>
            <person name="Wang M."/>
            <person name="Yu Y."/>
            <person name="Zhang M."/>
            <person name="Wing R.A."/>
            <person name="Cregan P.B."/>
            <person name="Rokhsar D.S."/>
            <person name="Jackson S.A."/>
        </authorList>
    </citation>
    <scope>NUCLEOTIDE SEQUENCE [LARGE SCALE GENOMIC DNA]</scope>
    <source>
        <strain evidence="9">cv. G19833</strain>
    </source>
</reference>
<feature type="transmembrane region" description="Helical" evidence="6">
    <location>
        <begin position="186"/>
        <end position="207"/>
    </location>
</feature>
<dbReference type="SMR" id="V7B3Y4"/>
<dbReference type="Pfam" id="PF00892">
    <property type="entry name" value="EamA"/>
    <property type="match status" value="2"/>
</dbReference>
<organism evidence="8 9">
    <name type="scientific">Phaseolus vulgaris</name>
    <name type="common">Kidney bean</name>
    <name type="synonym">French bean</name>
    <dbReference type="NCBI Taxonomy" id="3885"/>
    <lineage>
        <taxon>Eukaryota</taxon>
        <taxon>Viridiplantae</taxon>
        <taxon>Streptophyta</taxon>
        <taxon>Embryophyta</taxon>
        <taxon>Tracheophyta</taxon>
        <taxon>Spermatophyta</taxon>
        <taxon>Magnoliopsida</taxon>
        <taxon>eudicotyledons</taxon>
        <taxon>Gunneridae</taxon>
        <taxon>Pentapetalae</taxon>
        <taxon>rosids</taxon>
        <taxon>fabids</taxon>
        <taxon>Fabales</taxon>
        <taxon>Fabaceae</taxon>
        <taxon>Papilionoideae</taxon>
        <taxon>50 kb inversion clade</taxon>
        <taxon>NPAAA clade</taxon>
        <taxon>indigoferoid/millettioid clade</taxon>
        <taxon>Phaseoleae</taxon>
        <taxon>Phaseolus</taxon>
    </lineage>
</organism>
<dbReference type="InterPro" id="IPR037185">
    <property type="entry name" value="EmrE-like"/>
</dbReference>
<comment type="subcellular location">
    <subcellularLocation>
        <location evidence="1 6">Membrane</location>
        <topology evidence="1 6">Multi-pass membrane protein</topology>
    </subcellularLocation>
</comment>
<evidence type="ECO:0000313" key="8">
    <source>
        <dbReference type="EMBL" id="ESW11146.1"/>
    </source>
</evidence>
<dbReference type="PANTHER" id="PTHR31218">
    <property type="entry name" value="WAT1-RELATED PROTEIN"/>
    <property type="match status" value="1"/>
</dbReference>
<evidence type="ECO:0000259" key="7">
    <source>
        <dbReference type="Pfam" id="PF00892"/>
    </source>
</evidence>
<dbReference type="GO" id="GO:0022857">
    <property type="term" value="F:transmembrane transporter activity"/>
    <property type="evidence" value="ECO:0007669"/>
    <property type="project" value="InterPro"/>
</dbReference>